<evidence type="ECO:0000259" key="4">
    <source>
        <dbReference type="Pfam" id="PF05716"/>
    </source>
</evidence>
<evidence type="ECO:0000256" key="1">
    <source>
        <dbReference type="ARBA" id="ARBA00005764"/>
    </source>
</evidence>
<dbReference type="PANTHER" id="PTHR10226">
    <property type="entry name" value="A KINASE ANCHOR PROTEIN"/>
    <property type="match status" value="1"/>
</dbReference>
<dbReference type="Pfam" id="PF05716">
    <property type="entry name" value="AKAP_110"/>
    <property type="match status" value="1"/>
</dbReference>
<keyword evidence="2" id="KW-0597">Phosphoprotein</keyword>
<evidence type="ECO:0000256" key="3">
    <source>
        <dbReference type="SAM" id="MobiDB-lite"/>
    </source>
</evidence>
<proteinExistence type="inferred from homology"/>
<dbReference type="Proteomes" id="UP001165941">
    <property type="component" value="Unassembled WGS sequence"/>
</dbReference>
<feature type="domain" description="A-kinase anchor 110kDa C-terminal" evidence="4">
    <location>
        <begin position="132"/>
        <end position="213"/>
    </location>
</feature>
<evidence type="ECO:0000256" key="2">
    <source>
        <dbReference type="ARBA" id="ARBA00022553"/>
    </source>
</evidence>
<dbReference type="InterPro" id="IPR018292">
    <property type="entry name" value="AKAP_110_C"/>
</dbReference>
<comment type="similarity">
    <text evidence="1">Belongs to the AKAP110 family.</text>
</comment>
<comment type="caution">
    <text evidence="5">The sequence shown here is derived from an EMBL/GenBank/DDBJ whole genome shotgun (WGS) entry which is preliminary data.</text>
</comment>
<sequence>MSGTNSCCNFSDSPDARDVPEAEVLTEGRAPDDFSSPPGSSGESTDSWSQLANEEDNPDDTSSFLQLSERSMSNGNSSATSSLGIMDLDIYQESVPSSPMINELVEENEILKGQSENIEERASGMPVGKASRQGSLLVINFDLEPECPDTELRATLQWIAASELGIPTIYFKKSQENRIEKFLDVVQLVHQKAWKVGDIFHAVVQYYKMREEQKDGTPSLFDWLLELG</sequence>
<name>A0ABX0S7G0_PONBL</name>
<protein>
    <submittedName>
        <fullName evidence="5">A-kinase anchor protein SPHKAP</fullName>
    </submittedName>
</protein>
<dbReference type="InterPro" id="IPR008382">
    <property type="entry name" value="SPHK1-interactor_AKAP_110"/>
</dbReference>
<feature type="compositionally biased region" description="Low complexity" evidence="3">
    <location>
        <begin position="33"/>
        <end position="47"/>
    </location>
</feature>
<gene>
    <name evidence="5" type="ORF">BU61_2785</name>
</gene>
<dbReference type="PANTHER" id="PTHR10226:SF7">
    <property type="entry name" value="A-KINASE ANCHOR PROTEIN SPHKAP"/>
    <property type="match status" value="1"/>
</dbReference>
<keyword evidence="6" id="KW-1185">Reference proteome</keyword>
<organism evidence="5 6">
    <name type="scientific">Pontoporia blainvillei</name>
    <name type="common">Franciscana</name>
    <name type="synonym">Delphinus blainvillei</name>
    <dbReference type="NCBI Taxonomy" id="48723"/>
    <lineage>
        <taxon>Eukaryota</taxon>
        <taxon>Metazoa</taxon>
        <taxon>Chordata</taxon>
        <taxon>Craniata</taxon>
        <taxon>Vertebrata</taxon>
        <taxon>Euteleostomi</taxon>
        <taxon>Mammalia</taxon>
        <taxon>Eutheria</taxon>
        <taxon>Laurasiatheria</taxon>
        <taxon>Artiodactyla</taxon>
        <taxon>Whippomorpha</taxon>
        <taxon>Cetacea</taxon>
        <taxon>Odontoceti</taxon>
        <taxon>Pontoporiidae</taxon>
        <taxon>Pontoporia</taxon>
    </lineage>
</organism>
<reference evidence="5" key="1">
    <citation type="submission" date="2018-05" db="EMBL/GenBank/DDBJ databases">
        <authorList>
            <person name="Pedro S.L.S."/>
            <person name="Freitas R.C."/>
            <person name="Barreto A.S."/>
            <person name="Lima A.O.S."/>
        </authorList>
    </citation>
    <scope>NUCLEOTIDE SEQUENCE</scope>
    <source>
        <strain evidence="5">BP203</strain>
        <tissue evidence="5">Muscle</tissue>
    </source>
</reference>
<feature type="region of interest" description="Disordered" evidence="3">
    <location>
        <begin position="1"/>
        <end position="63"/>
    </location>
</feature>
<feature type="compositionally biased region" description="Polar residues" evidence="3">
    <location>
        <begin position="1"/>
        <end position="12"/>
    </location>
</feature>
<evidence type="ECO:0000313" key="5">
    <source>
        <dbReference type="EMBL" id="NIG59365.1"/>
    </source>
</evidence>
<evidence type="ECO:0000313" key="6">
    <source>
        <dbReference type="Proteomes" id="UP001165941"/>
    </source>
</evidence>
<accession>A0ABX0S7G0</accession>
<dbReference type="EMBL" id="PGGH01100366">
    <property type="protein sequence ID" value="NIG59365.1"/>
    <property type="molecule type" value="Genomic_DNA"/>
</dbReference>